<reference evidence="4 6" key="1">
    <citation type="submission" date="2019-03" db="EMBL/GenBank/DDBJ databases">
        <title>Genomic Encyclopedia of Type Strains, Phase IV (KMG-IV): sequencing the most valuable type-strain genomes for metagenomic binning, comparative biology and taxonomic classification.</title>
        <authorList>
            <person name="Goeker M."/>
        </authorList>
    </citation>
    <scope>NUCLEOTIDE SEQUENCE [LARGE SCALE GENOMIC DNA]</scope>
    <source>
        <strain evidence="4 6">DSM 17474</strain>
    </source>
</reference>
<name>A0AAE9GS55_9NEIS</name>
<dbReference type="Proteomes" id="UP000829756">
    <property type="component" value="Chromosome"/>
</dbReference>
<protein>
    <submittedName>
        <fullName evidence="4">DnaJ-like protein</fullName>
    </submittedName>
    <submittedName>
        <fullName evidence="5">J domain-containing protein</fullName>
    </submittedName>
</protein>
<dbReference type="EMBL" id="SLXE01000006">
    <property type="protein sequence ID" value="TCP07847.1"/>
    <property type="molecule type" value="Genomic_DNA"/>
</dbReference>
<organism evidence="5 7">
    <name type="scientific">Uruburuella suis</name>
    <dbReference type="NCBI Taxonomy" id="252130"/>
    <lineage>
        <taxon>Bacteria</taxon>
        <taxon>Pseudomonadati</taxon>
        <taxon>Pseudomonadota</taxon>
        <taxon>Betaproteobacteria</taxon>
        <taxon>Neisseriales</taxon>
        <taxon>Neisseriaceae</taxon>
        <taxon>Uruburuella</taxon>
    </lineage>
</organism>
<feature type="region of interest" description="Disordered" evidence="1">
    <location>
        <begin position="130"/>
        <end position="149"/>
    </location>
</feature>
<dbReference type="AlphaFoldDB" id="A0AAE9GS55"/>
<dbReference type="InterPro" id="IPR001623">
    <property type="entry name" value="DnaJ_domain"/>
</dbReference>
<feature type="transmembrane region" description="Helical" evidence="2">
    <location>
        <begin position="104"/>
        <end position="123"/>
    </location>
</feature>
<accession>A0AAE9GS55</accession>
<reference evidence="5" key="3">
    <citation type="journal article" date="2022" name="Res Sq">
        <title>Evolution of multicellular longitudinally dividing oral cavity symbionts (Neisseriaceae).</title>
        <authorList>
            <person name="Nyongesa S."/>
            <person name="Weber P."/>
            <person name="Bernet E."/>
            <person name="Pullido F."/>
            <person name="Nieckarz M."/>
            <person name="Delaby M."/>
            <person name="Nieves C."/>
            <person name="Viehboeck T."/>
            <person name="Krause N."/>
            <person name="Rivera-Millot A."/>
            <person name="Nakamura A."/>
            <person name="Vischer N."/>
            <person name="VanNieuwenhze M."/>
            <person name="Brun Y."/>
            <person name="Cava F."/>
            <person name="Bulgheresi S."/>
            <person name="Veyrier F."/>
        </authorList>
    </citation>
    <scope>NUCLEOTIDE SEQUENCE</scope>
    <source>
        <strain evidence="5">1258/02</strain>
    </source>
</reference>
<dbReference type="PANTHER" id="PTHR44825:SF1">
    <property type="entry name" value="DNAJ HOMOLOG SUBFAMILY C MEMBER 4"/>
    <property type="match status" value="1"/>
</dbReference>
<reference evidence="5" key="2">
    <citation type="submission" date="2021-12" db="EMBL/GenBank/DDBJ databases">
        <authorList>
            <person name="Veyrier F.J."/>
        </authorList>
    </citation>
    <scope>NUCLEOTIDE SEQUENCE</scope>
    <source>
        <strain evidence="5">1258/02</strain>
    </source>
</reference>
<evidence type="ECO:0000256" key="1">
    <source>
        <dbReference type="SAM" id="MobiDB-lite"/>
    </source>
</evidence>
<dbReference type="Gene3D" id="1.10.287.110">
    <property type="entry name" value="DnaJ domain"/>
    <property type="match status" value="1"/>
</dbReference>
<dbReference type="PANTHER" id="PTHR44825">
    <property type="match status" value="1"/>
</dbReference>
<keyword evidence="2" id="KW-0472">Membrane</keyword>
<dbReference type="InterPro" id="IPR036869">
    <property type="entry name" value="J_dom_sf"/>
</dbReference>
<evidence type="ECO:0000313" key="7">
    <source>
        <dbReference type="Proteomes" id="UP000829756"/>
    </source>
</evidence>
<feature type="compositionally biased region" description="Polar residues" evidence="1">
    <location>
        <begin position="137"/>
        <end position="149"/>
    </location>
</feature>
<keyword evidence="2" id="KW-1133">Transmembrane helix</keyword>
<dbReference type="PRINTS" id="PR00625">
    <property type="entry name" value="JDOMAIN"/>
</dbReference>
<dbReference type="Proteomes" id="UP000294721">
    <property type="component" value="Unassembled WGS sequence"/>
</dbReference>
<dbReference type="EMBL" id="CP091507">
    <property type="protein sequence ID" value="UOO78652.1"/>
    <property type="molecule type" value="Genomic_DNA"/>
</dbReference>
<dbReference type="PROSITE" id="PS50076">
    <property type="entry name" value="DNAJ_2"/>
    <property type="match status" value="1"/>
</dbReference>
<dbReference type="SUPFAM" id="SSF46565">
    <property type="entry name" value="Chaperone J-domain"/>
    <property type="match status" value="1"/>
</dbReference>
<evidence type="ECO:0000313" key="5">
    <source>
        <dbReference type="EMBL" id="UOO78652.1"/>
    </source>
</evidence>
<evidence type="ECO:0000313" key="6">
    <source>
        <dbReference type="Proteomes" id="UP000294721"/>
    </source>
</evidence>
<proteinExistence type="predicted"/>
<dbReference type="InterPro" id="IPR052763">
    <property type="entry name" value="DnaJ_C4"/>
</dbReference>
<evidence type="ECO:0000313" key="4">
    <source>
        <dbReference type="EMBL" id="TCP07847.1"/>
    </source>
</evidence>
<keyword evidence="6" id="KW-1185">Reference proteome</keyword>
<feature type="domain" description="J" evidence="3">
    <location>
        <begin position="7"/>
        <end position="72"/>
    </location>
</feature>
<dbReference type="KEGG" id="usu:LVJ78_08025"/>
<dbReference type="SMART" id="SM00271">
    <property type="entry name" value="DnaJ"/>
    <property type="match status" value="1"/>
</dbReference>
<evidence type="ECO:0000259" key="3">
    <source>
        <dbReference type="PROSITE" id="PS50076"/>
    </source>
</evidence>
<keyword evidence="2" id="KW-0812">Transmembrane</keyword>
<dbReference type="RefSeq" id="WP_132953287.1">
    <property type="nucleotide sequence ID" value="NZ_CP091507.1"/>
</dbReference>
<dbReference type="Pfam" id="PF00226">
    <property type="entry name" value="DnaJ"/>
    <property type="match status" value="1"/>
</dbReference>
<dbReference type="CDD" id="cd06257">
    <property type="entry name" value="DnaJ"/>
    <property type="match status" value="1"/>
</dbReference>
<evidence type="ECO:0000256" key="2">
    <source>
        <dbReference type="SAM" id="Phobius"/>
    </source>
</evidence>
<gene>
    <name evidence="4" type="ORF">EV680_10688</name>
    <name evidence="5" type="ORF">LVJ78_08025</name>
</gene>
<sequence>MSKRIRTHYDNLKVAPDAPIEAIRAAYRLLCKKYHPDQNRHNPDAHRIMSLVNRSYQVLSDPERRRAHDEWIAAQQSGHEPETIASPMPAHHQKAAEPLPVAKLLLWLTLLAALIGALAWFAAHQRKSDPLAPAHPQTHQQSAPAKPQS</sequence>